<sequence length="67" mass="7039">MGSTRIRLPMSAPFSERVGECSHPQRYVAMAGGLSNLSVWQQSSAPGGLLALAQGMGPLGQVGQVRR</sequence>
<dbReference type="AlphaFoldDB" id="Q0JZL3"/>
<protein>
    <submittedName>
        <fullName evidence="1">Uncharacterized protein</fullName>
    </submittedName>
</protein>
<reference evidence="1 2" key="1">
    <citation type="journal article" date="2006" name="Nat. Biotechnol.">
        <title>Genome sequence of the bioplastic-producing 'Knallgas' bacterium Ralstonia eutropha H16.</title>
        <authorList>
            <person name="Pohlmann A."/>
            <person name="Fricke W.F."/>
            <person name="Reinecke F."/>
            <person name="Kusian B."/>
            <person name="Liesegang H."/>
            <person name="Cramm R."/>
            <person name="Eitinger T."/>
            <person name="Ewering C."/>
            <person name="Potter M."/>
            <person name="Schwartz E."/>
            <person name="Strittmatter A."/>
            <person name="Voss I."/>
            <person name="Gottschalk G."/>
            <person name="Steinbuechel A."/>
            <person name="Friedrich B."/>
            <person name="Bowien B."/>
        </authorList>
    </citation>
    <scope>NUCLEOTIDE SEQUENCE [LARGE SCALE GENOMIC DNA]</scope>
    <source>
        <strain evidence="2">ATCC 17699 / DSM 428 / KCTC 22496 / NCIMB 10442 / H16 / Stanier 337</strain>
    </source>
</reference>
<organism evidence="1 2">
    <name type="scientific">Cupriavidus necator (strain ATCC 17699 / DSM 428 / KCTC 22496 / NCIMB 10442 / H16 / Stanier 337)</name>
    <name type="common">Ralstonia eutropha</name>
    <dbReference type="NCBI Taxonomy" id="381666"/>
    <lineage>
        <taxon>Bacteria</taxon>
        <taxon>Pseudomonadati</taxon>
        <taxon>Pseudomonadota</taxon>
        <taxon>Betaproteobacteria</taxon>
        <taxon>Burkholderiales</taxon>
        <taxon>Burkholderiaceae</taxon>
        <taxon>Cupriavidus</taxon>
    </lineage>
</organism>
<dbReference type="KEGG" id="reh:H16_B2029"/>
<dbReference type="Proteomes" id="UP000008210">
    <property type="component" value="Chromosome 2"/>
</dbReference>
<evidence type="ECO:0000313" key="1">
    <source>
        <dbReference type="EMBL" id="CAJ96811.1"/>
    </source>
</evidence>
<evidence type="ECO:0000313" key="2">
    <source>
        <dbReference type="Proteomes" id="UP000008210"/>
    </source>
</evidence>
<name>Q0JZL3_CUPNH</name>
<keyword evidence="2" id="KW-1185">Reference proteome</keyword>
<dbReference type="EMBL" id="AM260480">
    <property type="protein sequence ID" value="CAJ96811.1"/>
    <property type="molecule type" value="Genomic_DNA"/>
</dbReference>
<accession>Q0JZL3</accession>
<dbReference type="HOGENOM" id="CLU_2805239_0_0_4"/>
<dbReference type="STRING" id="381666.H16_B2029"/>
<gene>
    <name evidence="1" type="ordered locus">H16_B2029</name>
</gene>
<proteinExistence type="predicted"/>